<dbReference type="AlphaFoldDB" id="A0A8T3YQA5"/>
<reference evidence="2" key="1">
    <citation type="submission" date="2020-07" db="EMBL/GenBank/DDBJ databases">
        <title>Huge and variable diversity of episymbiotic CPR bacteria and DPANN archaea in groundwater ecosystems.</title>
        <authorList>
            <person name="He C.Y."/>
            <person name="Keren R."/>
            <person name="Whittaker M."/>
            <person name="Farag I.F."/>
            <person name="Doudna J."/>
            <person name="Cate J.H.D."/>
            <person name="Banfield J.F."/>
        </authorList>
    </citation>
    <scope>NUCLEOTIDE SEQUENCE</scope>
    <source>
        <strain evidence="2">NC_groundwater_1296_Ag_S-0.2um_52_80</strain>
    </source>
</reference>
<dbReference type="EMBL" id="JACQPB010000052">
    <property type="protein sequence ID" value="MBI4210931.1"/>
    <property type="molecule type" value="Genomic_DNA"/>
</dbReference>
<evidence type="ECO:0000259" key="1">
    <source>
        <dbReference type="PROSITE" id="PS51379"/>
    </source>
</evidence>
<dbReference type="PROSITE" id="PS51379">
    <property type="entry name" value="4FE4S_FER_2"/>
    <property type="match status" value="1"/>
</dbReference>
<evidence type="ECO:0000313" key="2">
    <source>
        <dbReference type="EMBL" id="MBI4210931.1"/>
    </source>
</evidence>
<evidence type="ECO:0000313" key="3">
    <source>
        <dbReference type="Proteomes" id="UP000732298"/>
    </source>
</evidence>
<dbReference type="Proteomes" id="UP000732298">
    <property type="component" value="Unassembled WGS sequence"/>
</dbReference>
<protein>
    <recommendedName>
        <fullName evidence="1">4Fe-4S ferredoxin-type domain-containing protein</fullName>
    </recommendedName>
</protein>
<gene>
    <name evidence="2" type="ORF">HY544_05525</name>
</gene>
<feature type="domain" description="4Fe-4S ferredoxin-type" evidence="1">
    <location>
        <begin position="59"/>
        <end position="92"/>
    </location>
</feature>
<dbReference type="InterPro" id="IPR017896">
    <property type="entry name" value="4Fe4S_Fe-S-bd"/>
</dbReference>
<accession>A0A8T3YQA5</accession>
<proteinExistence type="predicted"/>
<name>A0A8T3YQA5_9ARCH</name>
<comment type="caution">
    <text evidence="2">The sequence shown here is derived from an EMBL/GenBank/DDBJ whole genome shotgun (WGS) entry which is preliminary data.</text>
</comment>
<sequence>MDARYTVAIPFAGHYDVKIRGGVLALQVGGQDYRYALPPGVMDSEFSDAGELVLVRLGNRYYIGPEPKCDDCGFGCVIEKRCPDGCASRLDFCNPYCIGRKKCVQACNSNLRDTYFDPGCVSSGDEVCDPDAPQDGICDEDCLGRNGVCDPDCTEADIDCPSEGNGICEPEKAESCSTTDDCKCSAVCRPGCLLADEKGCLSPSASEGAACSSSCDCPGGSVCDFTSHCCPQGSYYSKGRCIQAAGDGVCQPELGESCANSADCSCGGCCPGCLGSSRSGCCPSGSVQCGSKCLPVSGQKAGRGEPCGCDAECGSLKCSYDGQSAACCPEDEDFDSRSGFCLKKDVWTMVVVPINFNMDDDRQEYEAVSQAAIGLWKSESPLRECGGRARLLLLGESCEEARNICGGDRNACMPECGLAVIGCAESQHADFDKAVGVFKGSLSTVVYGCASLVSFGSGSPMGGSVHSTLKNSQGEGTMHELGHDFGLCHSIGYTSLNSRPPSGCPNNDFSTMDDVMTLLPGTVRFRFLPEAYQHLKAHPLLSPYLEDCK</sequence>
<organism evidence="2 3">
    <name type="scientific">Candidatus Iainarchaeum sp</name>
    <dbReference type="NCBI Taxonomy" id="3101447"/>
    <lineage>
        <taxon>Archaea</taxon>
        <taxon>Candidatus Iainarchaeota</taxon>
        <taxon>Candidatus Iainarchaeia</taxon>
        <taxon>Candidatus Iainarchaeales</taxon>
        <taxon>Candidatus Iainarchaeaceae</taxon>
        <taxon>Candidatus Iainarchaeum</taxon>
    </lineage>
</organism>